<dbReference type="InterPro" id="IPR036259">
    <property type="entry name" value="MFS_trans_sf"/>
</dbReference>
<evidence type="ECO:0000256" key="6">
    <source>
        <dbReference type="SAM" id="Phobius"/>
    </source>
</evidence>
<dbReference type="InterPro" id="IPR005829">
    <property type="entry name" value="Sugar_transporter_CS"/>
</dbReference>
<evidence type="ECO:0000256" key="5">
    <source>
        <dbReference type="ARBA" id="ARBA00023136"/>
    </source>
</evidence>
<dbReference type="STRING" id="1182543.W9XQF7"/>
<dbReference type="OrthoDB" id="2587356at2759"/>
<comment type="caution">
    <text evidence="8">The sequence shown here is derived from an EMBL/GenBank/DDBJ whole genome shotgun (WGS) entry which is preliminary data.</text>
</comment>
<evidence type="ECO:0000256" key="1">
    <source>
        <dbReference type="ARBA" id="ARBA00004141"/>
    </source>
</evidence>
<dbReference type="HOGENOM" id="CLU_000960_25_1_1"/>
<evidence type="ECO:0000256" key="4">
    <source>
        <dbReference type="ARBA" id="ARBA00022989"/>
    </source>
</evidence>
<keyword evidence="5 6" id="KW-0472">Membrane</keyword>
<feature type="transmembrane region" description="Helical" evidence="6">
    <location>
        <begin position="253"/>
        <end position="272"/>
    </location>
</feature>
<keyword evidence="9" id="KW-1185">Reference proteome</keyword>
<dbReference type="GO" id="GO:0022857">
    <property type="term" value="F:transmembrane transporter activity"/>
    <property type="evidence" value="ECO:0007669"/>
    <property type="project" value="InterPro"/>
</dbReference>
<dbReference type="PANTHER" id="PTHR23501:SF195">
    <property type="entry name" value="PEP5"/>
    <property type="match status" value="1"/>
</dbReference>
<dbReference type="PROSITE" id="PS00216">
    <property type="entry name" value="SUGAR_TRANSPORT_1"/>
    <property type="match status" value="1"/>
</dbReference>
<dbReference type="Proteomes" id="UP000019471">
    <property type="component" value="Unassembled WGS sequence"/>
</dbReference>
<feature type="transmembrane region" description="Helical" evidence="6">
    <location>
        <begin position="175"/>
        <end position="193"/>
    </location>
</feature>
<dbReference type="eggNOG" id="KOG0254">
    <property type="taxonomic scope" value="Eukaryota"/>
</dbReference>
<feature type="transmembrane region" description="Helical" evidence="6">
    <location>
        <begin position="49"/>
        <end position="75"/>
    </location>
</feature>
<feature type="transmembrane region" description="Helical" evidence="6">
    <location>
        <begin position="87"/>
        <end position="105"/>
    </location>
</feature>
<feature type="transmembrane region" description="Helical" evidence="6">
    <location>
        <begin position="284"/>
        <end position="303"/>
    </location>
</feature>
<dbReference type="CDD" id="cd06179">
    <property type="entry name" value="MFS_TRI12_like"/>
    <property type="match status" value="1"/>
</dbReference>
<dbReference type="Gene3D" id="1.20.1250.20">
    <property type="entry name" value="MFS general substrate transporter like domains"/>
    <property type="match status" value="2"/>
</dbReference>
<reference evidence="8 9" key="1">
    <citation type="submission" date="2013-03" db="EMBL/GenBank/DDBJ databases">
        <title>The Genome Sequence of Cladophialophora psammophila CBS 110553.</title>
        <authorList>
            <consortium name="The Broad Institute Genomics Platform"/>
            <person name="Cuomo C."/>
            <person name="de Hoog S."/>
            <person name="Gorbushina A."/>
            <person name="Walker B."/>
            <person name="Young S.K."/>
            <person name="Zeng Q."/>
            <person name="Gargeya S."/>
            <person name="Fitzgerald M."/>
            <person name="Haas B."/>
            <person name="Abouelleil A."/>
            <person name="Allen A.W."/>
            <person name="Alvarado L."/>
            <person name="Arachchi H.M."/>
            <person name="Berlin A.M."/>
            <person name="Chapman S.B."/>
            <person name="Gainer-Dewar J."/>
            <person name="Goldberg J."/>
            <person name="Griggs A."/>
            <person name="Gujja S."/>
            <person name="Hansen M."/>
            <person name="Howarth C."/>
            <person name="Imamovic A."/>
            <person name="Ireland A."/>
            <person name="Larimer J."/>
            <person name="McCowan C."/>
            <person name="Murphy C."/>
            <person name="Pearson M."/>
            <person name="Poon T.W."/>
            <person name="Priest M."/>
            <person name="Roberts A."/>
            <person name="Saif S."/>
            <person name="Shea T."/>
            <person name="Sisk P."/>
            <person name="Sykes S."/>
            <person name="Wortman J."/>
            <person name="Nusbaum C."/>
            <person name="Birren B."/>
        </authorList>
    </citation>
    <scope>NUCLEOTIDE SEQUENCE [LARGE SCALE GENOMIC DNA]</scope>
    <source>
        <strain evidence="8 9">CBS 110553</strain>
    </source>
</reference>
<dbReference type="PROSITE" id="PS50850">
    <property type="entry name" value="MFS"/>
    <property type="match status" value="1"/>
</dbReference>
<evidence type="ECO:0000256" key="2">
    <source>
        <dbReference type="ARBA" id="ARBA00022448"/>
    </source>
</evidence>
<dbReference type="GeneID" id="19188438"/>
<feature type="transmembrane region" description="Helical" evidence="6">
    <location>
        <begin position="117"/>
        <end position="134"/>
    </location>
</feature>
<evidence type="ECO:0000259" key="7">
    <source>
        <dbReference type="PROSITE" id="PS50850"/>
    </source>
</evidence>
<dbReference type="PANTHER" id="PTHR23501">
    <property type="entry name" value="MAJOR FACILITATOR SUPERFAMILY"/>
    <property type="match status" value="1"/>
</dbReference>
<comment type="subcellular location">
    <subcellularLocation>
        <location evidence="1">Membrane</location>
        <topology evidence="1">Multi-pass membrane protein</topology>
    </subcellularLocation>
</comment>
<keyword evidence="4 6" id="KW-1133">Transmembrane helix</keyword>
<feature type="transmembrane region" description="Helical" evidence="6">
    <location>
        <begin position="140"/>
        <end position="163"/>
    </location>
</feature>
<dbReference type="InterPro" id="IPR053791">
    <property type="entry name" value="MFS_Tri12-like"/>
</dbReference>
<sequence>MSADVARDNIEVQAGAEKNETIKLEEVEYRHVDEPDTEPEPKFKWTFTVYANLAALYFTYTAGAWAQIVPAFSVIDLQRLWPDQAGLATWVVTSASVAACVLTLFVGNFSDLLGRRYFMIAANSIGIAGCLVASRATSTAMAIGGNAISGVALGLSYLAVPMLAEMVPKVNRGPIIAIAGAMSGIISSAGGVGSAAMQKENVGGIHEGWRPALYMNAGLWFLSLVLVFFFYHPGERPNPEGYTTLQKIKHVDWPGLVLGASGLVMTLLGLAMGGNTAPWDSAKVLALLIVGIFLLVAFAVWEWKFVPESLGLFRRELFQHRNYALALAMHFIEGASMFTANTFFLQLLINEGFVQSIWTATLHQLPFSAGAMTAAVAGGYFLYKTREAKWLTIFSMSVMVAAQALLSVIQPGMNHAAFFVPEVAIAMGVGALGTCVVLIVTLAAPNRYIGHAVALATSIRSLGGAVGLVMFAQVLQSKVKERLVSMFTKAVLAAQLPPTSVVPLLEAMLTGEESVILQVPGVTLASISAATRAIHHAYADSFRYVWWANLPFGLVSIALACFLKSTRKQMTIEVVSAVKERGPNESTKDGANIE</sequence>
<evidence type="ECO:0000313" key="8">
    <source>
        <dbReference type="EMBL" id="EXJ72564.1"/>
    </source>
</evidence>
<dbReference type="SUPFAM" id="SSF103473">
    <property type="entry name" value="MFS general substrate transporter"/>
    <property type="match status" value="1"/>
</dbReference>
<feature type="transmembrane region" description="Helical" evidence="6">
    <location>
        <begin position="365"/>
        <end position="383"/>
    </location>
</feature>
<dbReference type="Pfam" id="PF06609">
    <property type="entry name" value="TRI12"/>
    <property type="match status" value="1"/>
</dbReference>
<feature type="transmembrane region" description="Helical" evidence="6">
    <location>
        <begin position="213"/>
        <end position="232"/>
    </location>
</feature>
<proteinExistence type="predicted"/>
<feature type="transmembrane region" description="Helical" evidence="6">
    <location>
        <begin position="544"/>
        <end position="563"/>
    </location>
</feature>
<dbReference type="RefSeq" id="XP_007742511.1">
    <property type="nucleotide sequence ID" value="XM_007744321.1"/>
</dbReference>
<dbReference type="InterPro" id="IPR010573">
    <property type="entry name" value="MFS_Str1/Tri12-like"/>
</dbReference>
<feature type="transmembrane region" description="Helical" evidence="6">
    <location>
        <begin position="323"/>
        <end position="345"/>
    </location>
</feature>
<dbReference type="InterPro" id="IPR020846">
    <property type="entry name" value="MFS_dom"/>
</dbReference>
<gene>
    <name evidence="8" type="ORF">A1O5_03710</name>
</gene>
<feature type="domain" description="Major facilitator superfamily (MFS) profile" evidence="7">
    <location>
        <begin position="47"/>
        <end position="515"/>
    </location>
</feature>
<accession>W9XQF7</accession>
<feature type="transmembrane region" description="Helical" evidence="6">
    <location>
        <begin position="416"/>
        <end position="440"/>
    </location>
</feature>
<dbReference type="EMBL" id="AMGX01000005">
    <property type="protein sequence ID" value="EXJ72564.1"/>
    <property type="molecule type" value="Genomic_DNA"/>
</dbReference>
<feature type="transmembrane region" description="Helical" evidence="6">
    <location>
        <begin position="390"/>
        <end position="410"/>
    </location>
</feature>
<keyword evidence="2" id="KW-0813">Transport</keyword>
<dbReference type="GO" id="GO:0005886">
    <property type="term" value="C:plasma membrane"/>
    <property type="evidence" value="ECO:0007669"/>
    <property type="project" value="TreeGrafter"/>
</dbReference>
<protein>
    <recommendedName>
        <fullName evidence="7">Major facilitator superfamily (MFS) profile domain-containing protein</fullName>
    </recommendedName>
</protein>
<feature type="transmembrane region" description="Helical" evidence="6">
    <location>
        <begin position="452"/>
        <end position="475"/>
    </location>
</feature>
<evidence type="ECO:0000256" key="3">
    <source>
        <dbReference type="ARBA" id="ARBA00022692"/>
    </source>
</evidence>
<evidence type="ECO:0000313" key="9">
    <source>
        <dbReference type="Proteomes" id="UP000019471"/>
    </source>
</evidence>
<organism evidence="8 9">
    <name type="scientific">Cladophialophora psammophila CBS 110553</name>
    <dbReference type="NCBI Taxonomy" id="1182543"/>
    <lineage>
        <taxon>Eukaryota</taxon>
        <taxon>Fungi</taxon>
        <taxon>Dikarya</taxon>
        <taxon>Ascomycota</taxon>
        <taxon>Pezizomycotina</taxon>
        <taxon>Eurotiomycetes</taxon>
        <taxon>Chaetothyriomycetidae</taxon>
        <taxon>Chaetothyriales</taxon>
        <taxon>Herpotrichiellaceae</taxon>
        <taxon>Cladophialophora</taxon>
    </lineage>
</organism>
<dbReference type="AlphaFoldDB" id="W9XQF7"/>
<keyword evidence="3 6" id="KW-0812">Transmembrane</keyword>
<name>W9XQF7_9EURO</name>